<dbReference type="OrthoDB" id="3800738at2759"/>
<accession>A0A2S6CMF9</accession>
<sequence length="328" mass="37216">MVSKDDSKTQPERKSHSSLSQSLKLEVGSQAVETDGAEPAQATEAAEKVLGICELLDWVLLSCHPRDLHNYQRVSTFWRDIISTSKRLQKAMWLSDATAHLTPTCTTYGNDLVCTYKSSEIVFNPCFTVGSQDYFGGRPYNFNAFPCYALRWQLAWRMHPSEDLYFVSQQLQTLYLANRSPNVASWRKMLLTSPPVRAVDVVAGHDTPFWHGLPSSRYTRMLFNPNGITFGDLYDGIEGGVLGLPDGTEFSYRFHLQGSLAEQHGLLTDGTNPRQQEEEEEEEEGEGEEEEEEEDEDEEPGRDEVEEEEGEENGEEEDEDEIVPMWIV</sequence>
<dbReference type="STRING" id="357750.A0A2S6CMF9"/>
<feature type="compositionally biased region" description="Basic and acidic residues" evidence="1">
    <location>
        <begin position="1"/>
        <end position="15"/>
    </location>
</feature>
<name>A0A2S6CMF9_9PEZI</name>
<feature type="region of interest" description="Disordered" evidence="1">
    <location>
        <begin position="262"/>
        <end position="328"/>
    </location>
</feature>
<evidence type="ECO:0000313" key="3">
    <source>
        <dbReference type="Proteomes" id="UP000237631"/>
    </source>
</evidence>
<reference evidence="3" key="1">
    <citation type="journal article" date="2017" name="bioRxiv">
        <title>Conservation of a gene cluster reveals novel cercosporin biosynthetic mechanisms and extends production to the genus Colletotrichum.</title>
        <authorList>
            <person name="de Jonge R."/>
            <person name="Ebert M.K."/>
            <person name="Huitt-Roehl C.R."/>
            <person name="Pal P."/>
            <person name="Suttle J.C."/>
            <person name="Spanner R.E."/>
            <person name="Neubauer J.D."/>
            <person name="Jurick W.M.II."/>
            <person name="Stott K.A."/>
            <person name="Secor G.A."/>
            <person name="Thomma B.P.H.J."/>
            <person name="Van de Peer Y."/>
            <person name="Townsend C.A."/>
            <person name="Bolton M.D."/>
        </authorList>
    </citation>
    <scope>NUCLEOTIDE SEQUENCE [LARGE SCALE GENOMIC DNA]</scope>
    <source>
        <strain evidence="3">CBS538.71</strain>
    </source>
</reference>
<keyword evidence="3" id="KW-1185">Reference proteome</keyword>
<dbReference type="Proteomes" id="UP000237631">
    <property type="component" value="Unassembled WGS sequence"/>
</dbReference>
<evidence type="ECO:0000313" key="2">
    <source>
        <dbReference type="EMBL" id="PPJ60913.1"/>
    </source>
</evidence>
<feature type="compositionally biased region" description="Acidic residues" evidence="1">
    <location>
        <begin position="277"/>
        <end position="322"/>
    </location>
</feature>
<proteinExistence type="predicted"/>
<dbReference type="AlphaFoldDB" id="A0A2S6CMF9"/>
<protein>
    <recommendedName>
        <fullName evidence="4">F-box domain-containing protein</fullName>
    </recommendedName>
</protein>
<comment type="caution">
    <text evidence="2">The sequence shown here is derived from an EMBL/GenBank/DDBJ whole genome shotgun (WGS) entry which is preliminary data.</text>
</comment>
<evidence type="ECO:0008006" key="4">
    <source>
        <dbReference type="Google" id="ProtNLM"/>
    </source>
</evidence>
<organism evidence="2 3">
    <name type="scientific">Cercospora berteroae</name>
    <dbReference type="NCBI Taxonomy" id="357750"/>
    <lineage>
        <taxon>Eukaryota</taxon>
        <taxon>Fungi</taxon>
        <taxon>Dikarya</taxon>
        <taxon>Ascomycota</taxon>
        <taxon>Pezizomycotina</taxon>
        <taxon>Dothideomycetes</taxon>
        <taxon>Dothideomycetidae</taxon>
        <taxon>Mycosphaerellales</taxon>
        <taxon>Mycosphaerellaceae</taxon>
        <taxon>Cercospora</taxon>
    </lineage>
</organism>
<gene>
    <name evidence="2" type="ORF">CBER1_06224</name>
</gene>
<feature type="region of interest" description="Disordered" evidence="1">
    <location>
        <begin position="1"/>
        <end position="25"/>
    </location>
</feature>
<evidence type="ECO:0000256" key="1">
    <source>
        <dbReference type="SAM" id="MobiDB-lite"/>
    </source>
</evidence>
<dbReference type="EMBL" id="PNEN01000178">
    <property type="protein sequence ID" value="PPJ60913.1"/>
    <property type="molecule type" value="Genomic_DNA"/>
</dbReference>